<accession>A0A1Q8EAW2</accession>
<protein>
    <submittedName>
        <fullName evidence="1">Type II-A CRISPR-associated protein Csn2</fullName>
    </submittedName>
</protein>
<gene>
    <name evidence="1" type="ORF">BU202_01240</name>
</gene>
<dbReference type="InterPro" id="IPR038600">
    <property type="entry name" value="Csn2_sf"/>
</dbReference>
<keyword evidence="2" id="KW-1185">Reference proteome</keyword>
<dbReference type="EMBL" id="MSJM01000001">
    <property type="protein sequence ID" value="OLF48936.1"/>
    <property type="molecule type" value="Genomic_DNA"/>
</dbReference>
<dbReference type="RefSeq" id="WP_075103979.1">
    <property type="nucleotide sequence ID" value="NZ_MSJM01000001.1"/>
</dbReference>
<sequence length="221" mass="25691">MVKINLPIFDDALSIESPTILAVEDTALYAAITRNFYQYPENHDLKIFDERNKALSGNELMLVTDILGYDINSPALLKLIHATIENQLNEKPEVKSMIEKLASTITDLIAFECLENELDLEYDEITILELIKALGVQIETRSDTIFEKCFEILQIYNYLQKKRLLVFFNSGAYLTRKELTRLVEYISLSNQTVLFLEPRKLYDFPQYILDQDYFLTAEHMV</sequence>
<reference evidence="2" key="1">
    <citation type="submission" date="2016-12" db="EMBL/GenBank/DDBJ databases">
        <authorList>
            <person name="Gulvik C.A."/>
        </authorList>
    </citation>
    <scope>NUCLEOTIDE SEQUENCE [LARGE SCALE GENOMIC DNA]</scope>
    <source>
        <strain evidence="2">NED12-00049-6B</strain>
    </source>
</reference>
<dbReference type="NCBIfam" id="TIGR01866">
    <property type="entry name" value="cas_Csn2"/>
    <property type="match status" value="1"/>
</dbReference>
<dbReference type="OrthoDB" id="2365673at2"/>
<dbReference type="Proteomes" id="UP000186890">
    <property type="component" value="Unassembled WGS sequence"/>
</dbReference>
<name>A0A1Q8EAW2_9STRE</name>
<dbReference type="CDD" id="cd09758">
    <property type="entry name" value="Csn2"/>
    <property type="match status" value="1"/>
</dbReference>
<evidence type="ECO:0000313" key="1">
    <source>
        <dbReference type="EMBL" id="OLF48936.1"/>
    </source>
</evidence>
<evidence type="ECO:0000313" key="2">
    <source>
        <dbReference type="Proteomes" id="UP000186890"/>
    </source>
</evidence>
<organism evidence="1 2">
    <name type="scientific">Streptococcus cuniculi</name>
    <dbReference type="NCBI Taxonomy" id="1432788"/>
    <lineage>
        <taxon>Bacteria</taxon>
        <taxon>Bacillati</taxon>
        <taxon>Bacillota</taxon>
        <taxon>Bacilli</taxon>
        <taxon>Lactobacillales</taxon>
        <taxon>Streptococcaceae</taxon>
        <taxon>Streptococcus</taxon>
    </lineage>
</organism>
<dbReference type="Gene3D" id="3.40.50.11940">
    <property type="match status" value="2"/>
</dbReference>
<comment type="caution">
    <text evidence="1">The sequence shown here is derived from an EMBL/GenBank/DDBJ whole genome shotgun (WGS) entry which is preliminary data.</text>
</comment>
<dbReference type="AlphaFoldDB" id="A0A1Q8EAW2"/>
<proteinExistence type="predicted"/>
<dbReference type="Pfam" id="PF09711">
    <property type="entry name" value="Cas_Csn2"/>
    <property type="match status" value="1"/>
</dbReference>
<dbReference type="InterPro" id="IPR010146">
    <property type="entry name" value="CRISPR-assoc_prot_Csn2-typ"/>
</dbReference>